<sequence length="139" mass="15534">MILEHRAHLLGCKVMVLDTTNPVMGFNVLNGIERSMRKEEDIFGIAHMLLSESLRFGASTGSYFRRIEIELAVEPVAPTLQKVGALLLQCMCGLFLNVQPRFRSQTSSPRPMETAFCSANRRTISFSVMSFSSSIMPTM</sequence>
<reference evidence="1 2" key="1">
    <citation type="submission" date="2020-08" db="EMBL/GenBank/DDBJ databases">
        <title>Genomic Encyclopedia of Type Strains, Phase IV (KMG-V): Genome sequencing to study the core and pangenomes of soil and plant-associated prokaryotes.</title>
        <authorList>
            <person name="Whitman W."/>
        </authorList>
    </citation>
    <scope>NUCLEOTIDE SEQUENCE [LARGE SCALE GENOMIC DNA]</scope>
    <source>
        <strain evidence="1 2">SEMIA 4059</strain>
    </source>
</reference>
<dbReference type="Proteomes" id="UP000526625">
    <property type="component" value="Unassembled WGS sequence"/>
</dbReference>
<accession>A0ABR6R681</accession>
<gene>
    <name evidence="1" type="ORF">GGD45_005140</name>
</gene>
<comment type="caution">
    <text evidence="1">The sequence shown here is derived from an EMBL/GenBank/DDBJ whole genome shotgun (WGS) entry which is preliminary data.</text>
</comment>
<keyword evidence="2" id="KW-1185">Reference proteome</keyword>
<name>A0ABR6R681_RHITR</name>
<dbReference type="EMBL" id="JACHBF010000019">
    <property type="protein sequence ID" value="MBB6494696.1"/>
    <property type="molecule type" value="Genomic_DNA"/>
</dbReference>
<evidence type="ECO:0000313" key="2">
    <source>
        <dbReference type="Proteomes" id="UP000526625"/>
    </source>
</evidence>
<evidence type="ECO:0000313" key="1">
    <source>
        <dbReference type="EMBL" id="MBB6494696.1"/>
    </source>
</evidence>
<proteinExistence type="predicted"/>
<protein>
    <submittedName>
        <fullName evidence="1">Uncharacterized protein</fullName>
    </submittedName>
</protein>
<organism evidence="1 2">
    <name type="scientific">Rhizobium tropici</name>
    <dbReference type="NCBI Taxonomy" id="398"/>
    <lineage>
        <taxon>Bacteria</taxon>
        <taxon>Pseudomonadati</taxon>
        <taxon>Pseudomonadota</taxon>
        <taxon>Alphaproteobacteria</taxon>
        <taxon>Hyphomicrobiales</taxon>
        <taxon>Rhizobiaceae</taxon>
        <taxon>Rhizobium/Agrobacterium group</taxon>
        <taxon>Rhizobium</taxon>
    </lineage>
</organism>